<dbReference type="EMBL" id="VSRR010000384">
    <property type="protein sequence ID" value="MPC14860.1"/>
    <property type="molecule type" value="Genomic_DNA"/>
</dbReference>
<reference evidence="2 3" key="1">
    <citation type="submission" date="2019-05" db="EMBL/GenBank/DDBJ databases">
        <title>Another draft genome of Portunus trituberculatus and its Hox gene families provides insights of decapod evolution.</title>
        <authorList>
            <person name="Jeong J.-H."/>
            <person name="Song I."/>
            <person name="Kim S."/>
            <person name="Choi T."/>
            <person name="Kim D."/>
            <person name="Ryu S."/>
            <person name="Kim W."/>
        </authorList>
    </citation>
    <scope>NUCLEOTIDE SEQUENCE [LARGE SCALE GENOMIC DNA]</scope>
    <source>
        <tissue evidence="2">Muscle</tissue>
    </source>
</reference>
<organism evidence="2 3">
    <name type="scientific">Portunus trituberculatus</name>
    <name type="common">Swimming crab</name>
    <name type="synonym">Neptunus trituberculatus</name>
    <dbReference type="NCBI Taxonomy" id="210409"/>
    <lineage>
        <taxon>Eukaryota</taxon>
        <taxon>Metazoa</taxon>
        <taxon>Ecdysozoa</taxon>
        <taxon>Arthropoda</taxon>
        <taxon>Crustacea</taxon>
        <taxon>Multicrustacea</taxon>
        <taxon>Malacostraca</taxon>
        <taxon>Eumalacostraca</taxon>
        <taxon>Eucarida</taxon>
        <taxon>Decapoda</taxon>
        <taxon>Pleocyemata</taxon>
        <taxon>Brachyura</taxon>
        <taxon>Eubrachyura</taxon>
        <taxon>Portunoidea</taxon>
        <taxon>Portunidae</taxon>
        <taxon>Portuninae</taxon>
        <taxon>Portunus</taxon>
    </lineage>
</organism>
<dbReference type="Proteomes" id="UP000324222">
    <property type="component" value="Unassembled WGS sequence"/>
</dbReference>
<feature type="coiled-coil region" evidence="1">
    <location>
        <begin position="19"/>
        <end position="68"/>
    </location>
</feature>
<gene>
    <name evidence="2" type="ORF">E2C01_007636</name>
</gene>
<sequence length="73" mass="8465">MNDEIDDLYKQVKVLEVTAATTQARLKGKESLLQELEEEAKQTEEKLKEEAARLSKRLEDERRKVTEAQVYAV</sequence>
<proteinExistence type="predicted"/>
<evidence type="ECO:0000313" key="2">
    <source>
        <dbReference type="EMBL" id="MPC14860.1"/>
    </source>
</evidence>
<protein>
    <submittedName>
        <fullName evidence="2">Uncharacterized protein</fullName>
    </submittedName>
</protein>
<evidence type="ECO:0000313" key="3">
    <source>
        <dbReference type="Proteomes" id="UP000324222"/>
    </source>
</evidence>
<keyword evidence="3" id="KW-1185">Reference proteome</keyword>
<evidence type="ECO:0000256" key="1">
    <source>
        <dbReference type="SAM" id="Coils"/>
    </source>
</evidence>
<comment type="caution">
    <text evidence="2">The sequence shown here is derived from an EMBL/GenBank/DDBJ whole genome shotgun (WGS) entry which is preliminary data.</text>
</comment>
<name>A0A5B7CZI6_PORTR</name>
<keyword evidence="1" id="KW-0175">Coiled coil</keyword>
<dbReference type="AlphaFoldDB" id="A0A5B7CZI6"/>
<accession>A0A5B7CZI6</accession>